<dbReference type="CDD" id="cd01283">
    <property type="entry name" value="cytidine_deaminase"/>
    <property type="match status" value="1"/>
</dbReference>
<dbReference type="NCBIfam" id="TIGR01354">
    <property type="entry name" value="cyt_deam_tetra"/>
    <property type="match status" value="1"/>
</dbReference>
<dbReference type="EC" id="3.5.4.5" evidence="4"/>
<dbReference type="AlphaFoldDB" id="A0A5N5PKL7"/>
<protein>
    <recommendedName>
        <fullName evidence="4">cytidine deaminase</fullName>
        <ecNumber evidence="4">3.5.4.5</ecNumber>
    </recommendedName>
    <alternativeName>
        <fullName evidence="8">Cytidine aminohydrolase</fullName>
    </alternativeName>
</protein>
<dbReference type="PANTHER" id="PTHR11644:SF26">
    <property type="entry name" value="CYTIDINE DEAMINASE"/>
    <property type="match status" value="1"/>
</dbReference>
<reference evidence="15 16" key="1">
    <citation type="submission" date="2019-06" db="EMBL/GenBank/DDBJ databases">
        <title>A chromosome-scale genome assembly of the striped catfish, Pangasianodon hypophthalmus.</title>
        <authorList>
            <person name="Wen M."/>
            <person name="Zahm M."/>
            <person name="Roques C."/>
            <person name="Cabau C."/>
            <person name="Klopp C."/>
            <person name="Donnadieu C."/>
            <person name="Jouanno E."/>
            <person name="Avarre J.-C."/>
            <person name="Campet M."/>
            <person name="Ha T.T.T."/>
            <person name="Dugue R."/>
            <person name="Lampietro C."/>
            <person name="Louis A."/>
            <person name="Herpin A."/>
            <person name="Echchiki A."/>
            <person name="Berthelot C."/>
            <person name="Parey E."/>
            <person name="Roest-Crollius H."/>
            <person name="Braasch I."/>
            <person name="Postlethwait J."/>
            <person name="Bobe J."/>
            <person name="Montfort J."/>
            <person name="Bouchez O."/>
            <person name="Begum T."/>
            <person name="Schartl M."/>
            <person name="Guiguen Y."/>
        </authorList>
    </citation>
    <scope>NUCLEOTIDE SEQUENCE [LARGE SCALE GENOMIC DNA]</scope>
    <source>
        <strain evidence="15 16">Indonesia</strain>
        <tissue evidence="15">Blood</tissue>
    </source>
</reference>
<dbReference type="GO" id="GO:0005829">
    <property type="term" value="C:cytosol"/>
    <property type="evidence" value="ECO:0007669"/>
    <property type="project" value="TreeGrafter"/>
</dbReference>
<evidence type="ECO:0000256" key="7">
    <source>
        <dbReference type="ARBA" id="ARBA00022833"/>
    </source>
</evidence>
<feature type="active site" description="Proton donor" evidence="10">
    <location>
        <position position="191"/>
    </location>
</feature>
<feature type="transmembrane region" description="Helical" evidence="13">
    <location>
        <begin position="77"/>
        <end position="101"/>
    </location>
</feature>
<dbReference type="InterPro" id="IPR006262">
    <property type="entry name" value="Cyt_deam_tetra"/>
</dbReference>
<evidence type="ECO:0000256" key="12">
    <source>
        <dbReference type="PIRSR" id="PIRSR606262-3"/>
    </source>
</evidence>
<keyword evidence="5 12" id="KW-0479">Metal-binding</keyword>
<evidence type="ECO:0000313" key="16">
    <source>
        <dbReference type="Proteomes" id="UP000327468"/>
    </source>
</evidence>
<keyword evidence="6" id="KW-0378">Hydrolase</keyword>
<name>A0A5N5PKL7_PANHP</name>
<dbReference type="InterPro" id="IPR016193">
    <property type="entry name" value="Cytidine_deaminase-like"/>
</dbReference>
<dbReference type="NCBIfam" id="NF004064">
    <property type="entry name" value="PRK05578.1"/>
    <property type="match status" value="1"/>
</dbReference>
<evidence type="ECO:0000256" key="8">
    <source>
        <dbReference type="ARBA" id="ARBA00032005"/>
    </source>
</evidence>
<evidence type="ECO:0000256" key="13">
    <source>
        <dbReference type="SAM" id="Phobius"/>
    </source>
</evidence>
<dbReference type="PROSITE" id="PS00903">
    <property type="entry name" value="CYT_DCMP_DEAMINASES_1"/>
    <property type="match status" value="1"/>
</dbReference>
<dbReference type="InterPro" id="IPR016192">
    <property type="entry name" value="APOBEC/CMP_deaminase_Zn-bd"/>
</dbReference>
<evidence type="ECO:0000256" key="2">
    <source>
        <dbReference type="ARBA" id="ARBA00003949"/>
    </source>
</evidence>
<comment type="cofactor">
    <cofactor evidence="1 12">
        <name>Zn(2+)</name>
        <dbReference type="ChEBI" id="CHEBI:29105"/>
    </cofactor>
</comment>
<keyword evidence="13" id="KW-0812">Transmembrane</keyword>
<dbReference type="InterPro" id="IPR050202">
    <property type="entry name" value="Cyt/Deoxycyt_deaminase"/>
</dbReference>
<keyword evidence="13" id="KW-1133">Transmembrane helix</keyword>
<comment type="caution">
    <text evidence="15">The sequence shown here is derived from an EMBL/GenBank/DDBJ whole genome shotgun (WGS) entry which is preliminary data.</text>
</comment>
<dbReference type="EMBL" id="VFJC01000005">
    <property type="protein sequence ID" value="KAB5579316.1"/>
    <property type="molecule type" value="Genomic_DNA"/>
</dbReference>
<dbReference type="GO" id="GO:0004126">
    <property type="term" value="F:cytidine deaminase activity"/>
    <property type="evidence" value="ECO:0007669"/>
    <property type="project" value="UniProtKB-EC"/>
</dbReference>
<evidence type="ECO:0000256" key="5">
    <source>
        <dbReference type="ARBA" id="ARBA00022723"/>
    </source>
</evidence>
<gene>
    <name evidence="15" type="ORF">PHYPO_G00193680</name>
</gene>
<dbReference type="GO" id="GO:0055086">
    <property type="term" value="P:nucleobase-containing small molecule metabolic process"/>
    <property type="evidence" value="ECO:0007669"/>
    <property type="project" value="UniProtKB-ARBA"/>
</dbReference>
<accession>A0A5N5PKL7</accession>
<dbReference type="FunFam" id="3.40.140.10:FF:000008">
    <property type="entry name" value="Cytidine deaminase"/>
    <property type="match status" value="1"/>
</dbReference>
<dbReference type="GO" id="GO:0072527">
    <property type="term" value="P:pyrimidine-containing compound metabolic process"/>
    <property type="evidence" value="ECO:0007669"/>
    <property type="project" value="UniProtKB-ARBA"/>
</dbReference>
<keyword evidence="16" id="KW-1185">Reference proteome</keyword>
<evidence type="ECO:0000256" key="11">
    <source>
        <dbReference type="PIRSR" id="PIRSR606262-2"/>
    </source>
</evidence>
<evidence type="ECO:0000313" key="15">
    <source>
        <dbReference type="EMBL" id="KAB5579316.1"/>
    </source>
</evidence>
<feature type="domain" description="CMP/dCMP-type deaminase" evidence="14">
    <location>
        <begin position="137"/>
        <end position="264"/>
    </location>
</feature>
<proteinExistence type="inferred from homology"/>
<dbReference type="SUPFAM" id="SSF53927">
    <property type="entry name" value="Cytidine deaminase-like"/>
    <property type="match status" value="1"/>
</dbReference>
<dbReference type="Gene3D" id="3.40.140.10">
    <property type="entry name" value="Cytidine Deaminase, domain 2"/>
    <property type="match status" value="1"/>
</dbReference>
<keyword evidence="7 12" id="KW-0862">Zinc</keyword>
<evidence type="ECO:0000256" key="6">
    <source>
        <dbReference type="ARBA" id="ARBA00022801"/>
    </source>
</evidence>
<comment type="similarity">
    <text evidence="3">Belongs to the cytidine and deoxycytidylate deaminase family.</text>
</comment>
<dbReference type="Pfam" id="PF00383">
    <property type="entry name" value="dCMP_cyt_deam_1"/>
    <property type="match status" value="1"/>
</dbReference>
<dbReference type="InterPro" id="IPR002125">
    <property type="entry name" value="CMP_dCMP_dom"/>
</dbReference>
<feature type="binding site" evidence="12">
    <location>
        <position position="226"/>
    </location>
    <ligand>
        <name>Zn(2+)</name>
        <dbReference type="ChEBI" id="CHEBI:29105"/>
        <note>catalytic</note>
    </ligand>
</feature>
<dbReference type="PROSITE" id="PS51747">
    <property type="entry name" value="CYT_DCMP_DEAMINASES_2"/>
    <property type="match status" value="1"/>
</dbReference>
<evidence type="ECO:0000256" key="1">
    <source>
        <dbReference type="ARBA" id="ARBA00001947"/>
    </source>
</evidence>
<feature type="binding site" evidence="12">
    <location>
        <position position="223"/>
    </location>
    <ligand>
        <name>Zn(2+)</name>
        <dbReference type="ChEBI" id="CHEBI:29105"/>
        <note>catalytic</note>
    </ligand>
</feature>
<dbReference type="Proteomes" id="UP000327468">
    <property type="component" value="Chromosome 4"/>
</dbReference>
<comment type="function">
    <text evidence="2">This enzyme scavenges exogenous and endogenous cytidine and 2'-deoxycytidine for UMP synthesis.</text>
</comment>
<dbReference type="GO" id="GO:0042802">
    <property type="term" value="F:identical protein binding"/>
    <property type="evidence" value="ECO:0007669"/>
    <property type="project" value="UniProtKB-ARBA"/>
</dbReference>
<evidence type="ECO:0000256" key="9">
    <source>
        <dbReference type="ARBA" id="ARBA00049558"/>
    </source>
</evidence>
<dbReference type="GO" id="GO:0008270">
    <property type="term" value="F:zinc ion binding"/>
    <property type="evidence" value="ECO:0007669"/>
    <property type="project" value="InterPro"/>
</dbReference>
<comment type="catalytic activity">
    <reaction evidence="9">
        <text>cytidine + H2O + H(+) = uridine + NH4(+)</text>
        <dbReference type="Rhea" id="RHEA:16069"/>
        <dbReference type="ChEBI" id="CHEBI:15377"/>
        <dbReference type="ChEBI" id="CHEBI:15378"/>
        <dbReference type="ChEBI" id="CHEBI:16704"/>
        <dbReference type="ChEBI" id="CHEBI:17562"/>
        <dbReference type="ChEBI" id="CHEBI:28938"/>
        <dbReference type="EC" id="3.5.4.5"/>
    </reaction>
</comment>
<feature type="transmembrane region" description="Helical" evidence="13">
    <location>
        <begin position="12"/>
        <end position="33"/>
    </location>
</feature>
<sequence>METEERTSVCKSFTVLLNLIAWMLLVTAVGLGAIHFSECPIQPYIPIYLIIIGGCGIILLMLAYWTNTLHEGFWCQICILSIICISVFSIAWFLTGTVWIYSIYPPSYNSTAVGHYCQRTLYLFAFWFNILGFLYAMAVAELVAKCLQARDMAYCPYSQFPVGAAILTSGGAIITGCNVENASYGLTVCAERTAIQRAVAEGHRSFTAIAVTCDIKDSFVGPCGACRQVLMEFGTEWDIYLTKPDGAYKKTSLRELLPLAFSPAHLAEDGN</sequence>
<evidence type="ECO:0000259" key="14">
    <source>
        <dbReference type="PROSITE" id="PS51747"/>
    </source>
</evidence>
<keyword evidence="13" id="KW-0472">Membrane</keyword>
<evidence type="ECO:0000256" key="3">
    <source>
        <dbReference type="ARBA" id="ARBA00006576"/>
    </source>
</evidence>
<feature type="transmembrane region" description="Helical" evidence="13">
    <location>
        <begin position="121"/>
        <end position="144"/>
    </location>
</feature>
<feature type="binding site" evidence="12">
    <location>
        <position position="189"/>
    </location>
    <ligand>
        <name>Zn(2+)</name>
        <dbReference type="ChEBI" id="CHEBI:29105"/>
        <note>catalytic</note>
    </ligand>
</feature>
<dbReference type="PANTHER" id="PTHR11644">
    <property type="entry name" value="CYTIDINE DEAMINASE"/>
    <property type="match status" value="1"/>
</dbReference>
<organism evidence="15 16">
    <name type="scientific">Pangasianodon hypophthalmus</name>
    <name type="common">Striped catfish</name>
    <name type="synonym">Helicophagus hypophthalmus</name>
    <dbReference type="NCBI Taxonomy" id="310915"/>
    <lineage>
        <taxon>Eukaryota</taxon>
        <taxon>Metazoa</taxon>
        <taxon>Chordata</taxon>
        <taxon>Craniata</taxon>
        <taxon>Vertebrata</taxon>
        <taxon>Euteleostomi</taxon>
        <taxon>Actinopterygii</taxon>
        <taxon>Neopterygii</taxon>
        <taxon>Teleostei</taxon>
        <taxon>Ostariophysi</taxon>
        <taxon>Siluriformes</taxon>
        <taxon>Pangasiidae</taxon>
        <taxon>Pangasianodon</taxon>
    </lineage>
</organism>
<feature type="transmembrane region" description="Helical" evidence="13">
    <location>
        <begin position="45"/>
        <end position="65"/>
    </location>
</feature>
<evidence type="ECO:0000256" key="4">
    <source>
        <dbReference type="ARBA" id="ARBA00012783"/>
    </source>
</evidence>
<evidence type="ECO:0000256" key="10">
    <source>
        <dbReference type="PIRSR" id="PIRSR606262-1"/>
    </source>
</evidence>
<feature type="binding site" evidence="11">
    <location>
        <begin position="178"/>
        <end position="184"/>
    </location>
    <ligand>
        <name>substrate</name>
    </ligand>
</feature>